<reference evidence="2 3" key="1">
    <citation type="submission" date="2019-03" db="EMBL/GenBank/DDBJ databases">
        <title>Subsurface microbial communities from deep shales in Ohio and West Virginia, USA.</title>
        <authorList>
            <person name="Wrighton K."/>
        </authorList>
    </citation>
    <scope>NUCLEOTIDE SEQUENCE [LARGE SCALE GENOMIC DNA]</scope>
    <source>
        <strain evidence="2 3">MA284_T2</strain>
    </source>
</reference>
<dbReference type="Pfam" id="PF20797">
    <property type="entry name" value="HepT-like_2"/>
    <property type="match status" value="1"/>
</dbReference>
<protein>
    <recommendedName>
        <fullName evidence="1">HepT-like domain-containing protein</fullName>
    </recommendedName>
</protein>
<gene>
    <name evidence="2" type="ORF">DFR79_101209</name>
</gene>
<dbReference type="Proteomes" id="UP000295064">
    <property type="component" value="Unassembled WGS sequence"/>
</dbReference>
<feature type="domain" description="HepT-like" evidence="1">
    <location>
        <begin position="46"/>
        <end position="153"/>
    </location>
</feature>
<dbReference type="InterPro" id="IPR048769">
    <property type="entry name" value="HepT-like_dom"/>
</dbReference>
<evidence type="ECO:0000313" key="3">
    <source>
        <dbReference type="Proteomes" id="UP000295064"/>
    </source>
</evidence>
<dbReference type="RefSeq" id="WP_208107470.1">
    <property type="nucleotide sequence ID" value="NZ_SNWX01000001.1"/>
</dbReference>
<sequence>MTKKGILTFIAKVEDELNELDQLKDRIQTVWKEYKTNGDEFYLDSVALNLHGLYSGFEKIFLEVAREIDENIPEGSSWHKELLDQMALNIKNLRPAVISKESRNILDEYRAFRHVVRNVYAHKYSAKKIAILLENFPADYKKVRREIVSFLQFLEADVE</sequence>
<organism evidence="2 3">
    <name type="scientific">Halanaerobium saccharolyticum</name>
    <dbReference type="NCBI Taxonomy" id="43595"/>
    <lineage>
        <taxon>Bacteria</taxon>
        <taxon>Bacillati</taxon>
        <taxon>Bacillota</taxon>
        <taxon>Clostridia</taxon>
        <taxon>Halanaerobiales</taxon>
        <taxon>Halanaerobiaceae</taxon>
        <taxon>Halanaerobium</taxon>
    </lineage>
</organism>
<dbReference type="AlphaFoldDB" id="A0A4R6M1U1"/>
<proteinExistence type="predicted"/>
<evidence type="ECO:0000313" key="2">
    <source>
        <dbReference type="EMBL" id="TDO95208.1"/>
    </source>
</evidence>
<name>A0A4R6M1U1_9FIRM</name>
<dbReference type="EMBL" id="SNWX01000001">
    <property type="protein sequence ID" value="TDO95208.1"/>
    <property type="molecule type" value="Genomic_DNA"/>
</dbReference>
<evidence type="ECO:0000259" key="1">
    <source>
        <dbReference type="Pfam" id="PF20797"/>
    </source>
</evidence>
<accession>A0A4R6M1U1</accession>
<comment type="caution">
    <text evidence="2">The sequence shown here is derived from an EMBL/GenBank/DDBJ whole genome shotgun (WGS) entry which is preliminary data.</text>
</comment>